<feature type="modified residue" description="N6-(pyridoxal phosphate)lysine" evidence="3">
    <location>
        <position position="182"/>
    </location>
</feature>
<dbReference type="Gene3D" id="3.40.640.10">
    <property type="entry name" value="Type I PLP-dependent aspartate aminotransferase-like (Major domain)"/>
    <property type="match status" value="1"/>
</dbReference>
<dbReference type="PIRSF" id="PIRSF000390">
    <property type="entry name" value="PLP_StrS"/>
    <property type="match status" value="1"/>
</dbReference>
<keyword evidence="5" id="KW-0808">Transferase</keyword>
<keyword evidence="5" id="KW-0032">Aminotransferase</keyword>
<sequence length="386" mass="41859">MINVFQPSLGEEELAAVAEVFDSNWLGHGPRTRDFEAAFAGHIGVPPDNVVFISSATDGLFLATELLGCGPQDDVVLPSISFVGAANAVAAAGARPVFCDVDPHTLNPSVEDVERSLTPRTKAVLPLHYGGYPGAIDEIALLCRERGITLIEDAACAVTSAIDGRACGTFGDLAVWSFDAMKILVTGDGGMLYARDPDLARRVRALAYHGLDQFSGRSRSAKVSHRWWELNVRDFGHRMIGNDLTAAIGGVQLRRLPEFQRRRRAAVEAYDSLLAGIPGVRLPPRLPAGHTTSYYFYWVQLPPAVRDRVAADLLSRGVYTTFRYPPLHKVPAYRAGAELPGAEQAAQSTLLLPVHQSLDDADVRTVATEFRDAVERAATTAHAKHR</sequence>
<evidence type="ECO:0000256" key="1">
    <source>
        <dbReference type="ARBA" id="ARBA00001933"/>
    </source>
</evidence>
<dbReference type="EMBL" id="VCKW01000027">
    <property type="protein sequence ID" value="TMR04901.1"/>
    <property type="molecule type" value="Genomic_DNA"/>
</dbReference>
<protein>
    <submittedName>
        <fullName evidence="5">DegT/DnrJ/EryC1/StrS family aminotransferase</fullName>
    </submittedName>
</protein>
<comment type="similarity">
    <text evidence="4">Belongs to the DegT/DnrJ/EryC1 family.</text>
</comment>
<accession>A0A5C4JGN5</accession>
<reference evidence="5 6" key="1">
    <citation type="submission" date="2019-05" db="EMBL/GenBank/DDBJ databases">
        <title>Draft genome sequence of Actinomadura sp. 14C53.</title>
        <authorList>
            <person name="Saricaoglu S."/>
            <person name="Isik K."/>
        </authorList>
    </citation>
    <scope>NUCLEOTIDE SEQUENCE [LARGE SCALE GENOMIC DNA]</scope>
    <source>
        <strain evidence="5 6">14C53</strain>
    </source>
</reference>
<dbReference type="GO" id="GO:0030170">
    <property type="term" value="F:pyridoxal phosphate binding"/>
    <property type="evidence" value="ECO:0007669"/>
    <property type="project" value="TreeGrafter"/>
</dbReference>
<evidence type="ECO:0000313" key="5">
    <source>
        <dbReference type="EMBL" id="TMR04901.1"/>
    </source>
</evidence>
<dbReference type="InterPro" id="IPR015424">
    <property type="entry name" value="PyrdxlP-dep_Trfase"/>
</dbReference>
<dbReference type="GO" id="GO:0000271">
    <property type="term" value="P:polysaccharide biosynthetic process"/>
    <property type="evidence" value="ECO:0007669"/>
    <property type="project" value="TreeGrafter"/>
</dbReference>
<keyword evidence="6" id="KW-1185">Reference proteome</keyword>
<comment type="caution">
    <text evidence="5">The sequence shown here is derived from an EMBL/GenBank/DDBJ whole genome shotgun (WGS) entry which is preliminary data.</text>
</comment>
<dbReference type="InterPro" id="IPR015421">
    <property type="entry name" value="PyrdxlP-dep_Trfase_major"/>
</dbReference>
<evidence type="ECO:0000256" key="3">
    <source>
        <dbReference type="PIRSR" id="PIRSR000390-2"/>
    </source>
</evidence>
<proteinExistence type="inferred from homology"/>
<dbReference type="InterPro" id="IPR000653">
    <property type="entry name" value="DegT/StrS_aminotransferase"/>
</dbReference>
<dbReference type="PANTHER" id="PTHR30244:SF34">
    <property type="entry name" value="DTDP-4-AMINO-4,6-DIDEOXYGALACTOSE TRANSAMINASE"/>
    <property type="match status" value="1"/>
</dbReference>
<name>A0A5C4JGN5_9ACTN</name>
<dbReference type="AlphaFoldDB" id="A0A5C4JGN5"/>
<gene>
    <name evidence="5" type="ORF">ETD83_07560</name>
</gene>
<evidence type="ECO:0000256" key="2">
    <source>
        <dbReference type="PIRSR" id="PIRSR000390-1"/>
    </source>
</evidence>
<dbReference type="CDD" id="cd00616">
    <property type="entry name" value="AHBA_syn"/>
    <property type="match status" value="1"/>
</dbReference>
<dbReference type="Pfam" id="PF01041">
    <property type="entry name" value="DegT_DnrJ_EryC1"/>
    <property type="match status" value="1"/>
</dbReference>
<comment type="cofactor">
    <cofactor evidence="1">
        <name>pyridoxal 5'-phosphate</name>
        <dbReference type="ChEBI" id="CHEBI:597326"/>
    </cofactor>
</comment>
<evidence type="ECO:0000313" key="6">
    <source>
        <dbReference type="Proteomes" id="UP000309174"/>
    </source>
</evidence>
<dbReference type="OrthoDB" id="9804264at2"/>
<dbReference type="PANTHER" id="PTHR30244">
    <property type="entry name" value="TRANSAMINASE"/>
    <property type="match status" value="1"/>
</dbReference>
<organism evidence="5 6">
    <name type="scientific">Actinomadura soli</name>
    <dbReference type="NCBI Taxonomy" id="2508997"/>
    <lineage>
        <taxon>Bacteria</taxon>
        <taxon>Bacillati</taxon>
        <taxon>Actinomycetota</taxon>
        <taxon>Actinomycetes</taxon>
        <taxon>Streptosporangiales</taxon>
        <taxon>Thermomonosporaceae</taxon>
        <taxon>Actinomadura</taxon>
    </lineage>
</organism>
<evidence type="ECO:0000256" key="4">
    <source>
        <dbReference type="RuleBase" id="RU004508"/>
    </source>
</evidence>
<keyword evidence="3 4" id="KW-0663">Pyridoxal phosphate</keyword>
<feature type="active site" description="Proton acceptor" evidence="2">
    <location>
        <position position="182"/>
    </location>
</feature>
<dbReference type="SUPFAM" id="SSF53383">
    <property type="entry name" value="PLP-dependent transferases"/>
    <property type="match status" value="1"/>
</dbReference>
<dbReference type="RefSeq" id="WP_138644342.1">
    <property type="nucleotide sequence ID" value="NZ_VCKW01000027.1"/>
</dbReference>
<dbReference type="InterPro" id="IPR015422">
    <property type="entry name" value="PyrdxlP-dep_Trfase_small"/>
</dbReference>
<dbReference type="GO" id="GO:0008483">
    <property type="term" value="F:transaminase activity"/>
    <property type="evidence" value="ECO:0007669"/>
    <property type="project" value="UniProtKB-KW"/>
</dbReference>
<dbReference type="Gene3D" id="3.90.1150.10">
    <property type="entry name" value="Aspartate Aminotransferase, domain 1"/>
    <property type="match status" value="1"/>
</dbReference>
<dbReference type="Proteomes" id="UP000309174">
    <property type="component" value="Unassembled WGS sequence"/>
</dbReference>